<proteinExistence type="predicted"/>
<accession>A0ABS5CF77</accession>
<reference evidence="1 2" key="1">
    <citation type="submission" date="2021-04" db="EMBL/GenBank/DDBJ databases">
        <title>Paenibacillus sp. DLE-14 whole genome sequence.</title>
        <authorList>
            <person name="Ham Y.J."/>
        </authorList>
    </citation>
    <scope>NUCLEOTIDE SEQUENCE [LARGE SCALE GENOMIC DNA]</scope>
    <source>
        <strain evidence="1 2">DLE-14</strain>
    </source>
</reference>
<keyword evidence="2" id="KW-1185">Reference proteome</keyword>
<gene>
    <name evidence="1" type="ORF">I8J30_17490</name>
</gene>
<dbReference type="EMBL" id="JAGKSP010000006">
    <property type="protein sequence ID" value="MBP3964514.1"/>
    <property type="molecule type" value="Genomic_DNA"/>
</dbReference>
<organism evidence="1 2">
    <name type="scientific">Paenibacillus lignilyticus</name>
    <dbReference type="NCBI Taxonomy" id="1172615"/>
    <lineage>
        <taxon>Bacteria</taxon>
        <taxon>Bacillati</taxon>
        <taxon>Bacillota</taxon>
        <taxon>Bacilli</taxon>
        <taxon>Bacillales</taxon>
        <taxon>Paenibacillaceae</taxon>
        <taxon>Paenibacillus</taxon>
    </lineage>
</organism>
<sequence>MKIRLLPAILTAVISAGLLVGGWYIHRNVATIEPLERIVAETPGVIEGKPIIDRSSVTIDLKLDRDASLRDVYDTIATKGDDVIGKRDLKLDFRHDNTSKELDGVWSSMLFDIAQAMEHRNYADIPATLKQVQNKFAGVTAQSEMDDVNVYITLKDSKSEKHIVLPRTPNTLGAWPNV</sequence>
<evidence type="ECO:0000313" key="2">
    <source>
        <dbReference type="Proteomes" id="UP000673394"/>
    </source>
</evidence>
<protein>
    <submittedName>
        <fullName evidence="1">Uncharacterized protein</fullName>
    </submittedName>
</protein>
<comment type="caution">
    <text evidence="1">The sequence shown here is derived from an EMBL/GenBank/DDBJ whole genome shotgun (WGS) entry which is preliminary data.</text>
</comment>
<evidence type="ECO:0000313" key="1">
    <source>
        <dbReference type="EMBL" id="MBP3964514.1"/>
    </source>
</evidence>
<dbReference type="RefSeq" id="WP_210659887.1">
    <property type="nucleotide sequence ID" value="NZ_JAGKSP010000006.1"/>
</dbReference>
<dbReference type="Proteomes" id="UP000673394">
    <property type="component" value="Unassembled WGS sequence"/>
</dbReference>
<name>A0ABS5CF77_9BACL</name>